<evidence type="ECO:0000313" key="2">
    <source>
        <dbReference type="Proteomes" id="UP001221411"/>
    </source>
</evidence>
<evidence type="ECO:0000313" key="1">
    <source>
        <dbReference type="EMBL" id="MDC0740908.1"/>
    </source>
</evidence>
<keyword evidence="2" id="KW-1185">Reference proteome</keyword>
<name>A0ABT5EGG6_9BACT</name>
<dbReference type="RefSeq" id="WP_271916114.1">
    <property type="nucleotide sequence ID" value="NZ_JAQNDO010000001.1"/>
</dbReference>
<dbReference type="Proteomes" id="UP001221411">
    <property type="component" value="Unassembled WGS sequence"/>
</dbReference>
<accession>A0ABT5EGG6</accession>
<organism evidence="1 2">
    <name type="scientific">Polyangium mundeleinium</name>
    <dbReference type="NCBI Taxonomy" id="2995306"/>
    <lineage>
        <taxon>Bacteria</taxon>
        <taxon>Pseudomonadati</taxon>
        <taxon>Myxococcota</taxon>
        <taxon>Polyangia</taxon>
        <taxon>Polyangiales</taxon>
        <taxon>Polyangiaceae</taxon>
        <taxon>Polyangium</taxon>
    </lineage>
</organism>
<protein>
    <submittedName>
        <fullName evidence="1">Uncharacterized protein</fullName>
    </submittedName>
</protein>
<dbReference type="EMBL" id="JAQNDO010000001">
    <property type="protein sequence ID" value="MDC0740908.1"/>
    <property type="molecule type" value="Genomic_DNA"/>
</dbReference>
<proteinExistence type="predicted"/>
<gene>
    <name evidence="1" type="ORF">POL67_06090</name>
</gene>
<reference evidence="1 2" key="1">
    <citation type="submission" date="2022-11" db="EMBL/GenBank/DDBJ databases">
        <title>Minimal conservation of predation-associated metabolite biosynthetic gene clusters underscores biosynthetic potential of Myxococcota including descriptions for ten novel species: Archangium lansinium sp. nov., Myxococcus landrumus sp. nov., Nannocystis bai.</title>
        <authorList>
            <person name="Ahearne A."/>
            <person name="Stevens C."/>
            <person name="Dowd S."/>
        </authorList>
    </citation>
    <scope>NUCLEOTIDE SEQUENCE [LARGE SCALE GENOMIC DNA]</scope>
    <source>
        <strain evidence="1 2">RJM3</strain>
    </source>
</reference>
<comment type="caution">
    <text evidence="1">The sequence shown here is derived from an EMBL/GenBank/DDBJ whole genome shotgun (WGS) entry which is preliminary data.</text>
</comment>
<sequence>MKTAAQREKHVRSFVRDLNAWCKNPRLDQRKKLLADIAKWIRSGEPRAAAVAAGILRQLGNWYAQHGMFDVLNGRVESWAHLDRVLQYNWWDTRIDPGGTHVLDAAHTLAHALVFGEERMAAWLAARMIRSLDDNAFGSWDLSPFAVFMLELWYRYAGTPRPELDRQGIARIGVYRSVLDTWNDGQGFVTALLNACDYHLDEAVYSDANKEFLTSPYDLFPVDILAIAAVRAKQGLPMPELDHPLMQTPLAKLPPNDTRPRMPPDPLLEAVIEKARKQGFLPADGDVFTP</sequence>